<dbReference type="PROSITE" id="PS50240">
    <property type="entry name" value="TRYPSIN_DOM"/>
    <property type="match status" value="1"/>
</dbReference>
<comment type="caution">
    <text evidence="5">The sequence shown here is derived from an EMBL/GenBank/DDBJ whole genome shotgun (WGS) entry which is preliminary data.</text>
</comment>
<dbReference type="Gene3D" id="2.40.10.10">
    <property type="entry name" value="Trypsin-like serine proteases"/>
    <property type="match status" value="2"/>
</dbReference>
<feature type="region of interest" description="Disordered" evidence="2">
    <location>
        <begin position="71"/>
        <end position="119"/>
    </location>
</feature>
<dbReference type="InterPro" id="IPR001254">
    <property type="entry name" value="Trypsin_dom"/>
</dbReference>
<evidence type="ECO:0000259" key="4">
    <source>
        <dbReference type="PROSITE" id="PS50240"/>
    </source>
</evidence>
<keyword evidence="1 3" id="KW-0732">Signal</keyword>
<dbReference type="Proteomes" id="UP001293718">
    <property type="component" value="Unassembled WGS sequence"/>
</dbReference>
<dbReference type="RefSeq" id="WP_322466350.1">
    <property type="nucleotide sequence ID" value="NZ_JAXOJX010000027.1"/>
</dbReference>
<dbReference type="InterPro" id="IPR043504">
    <property type="entry name" value="Peptidase_S1_PA_chymotrypsin"/>
</dbReference>
<dbReference type="GO" id="GO:0016787">
    <property type="term" value="F:hydrolase activity"/>
    <property type="evidence" value="ECO:0007669"/>
    <property type="project" value="UniProtKB-KW"/>
</dbReference>
<evidence type="ECO:0000256" key="2">
    <source>
        <dbReference type="SAM" id="MobiDB-lite"/>
    </source>
</evidence>
<feature type="domain" description="Peptidase S1" evidence="4">
    <location>
        <begin position="179"/>
        <end position="409"/>
    </location>
</feature>
<proteinExistence type="predicted"/>
<reference evidence="5 6" key="1">
    <citation type="submission" date="2023-11" db="EMBL/GenBank/DDBJ databases">
        <title>Draft genome of Azohydromonas lata strain H1 (DSM1123), a polyhydroxyalkanoate producer.</title>
        <authorList>
            <person name="Traversa D."/>
            <person name="D'Addabbo P."/>
            <person name="Pazzani C."/>
            <person name="Manzari C."/>
            <person name="Chiara M."/>
            <person name="Scrascia M."/>
        </authorList>
    </citation>
    <scope>NUCLEOTIDE SEQUENCE [LARGE SCALE GENOMIC DNA]</scope>
    <source>
        <strain evidence="5 6">H1</strain>
    </source>
</reference>
<dbReference type="EMBL" id="JAXOJX010000027">
    <property type="protein sequence ID" value="MDZ5458206.1"/>
    <property type="molecule type" value="Genomic_DNA"/>
</dbReference>
<dbReference type="InterPro" id="IPR018114">
    <property type="entry name" value="TRYPSIN_HIS"/>
</dbReference>
<feature type="signal peptide" evidence="3">
    <location>
        <begin position="1"/>
        <end position="33"/>
    </location>
</feature>
<evidence type="ECO:0000256" key="3">
    <source>
        <dbReference type="SAM" id="SignalP"/>
    </source>
</evidence>
<feature type="compositionally biased region" description="Low complexity" evidence="2">
    <location>
        <begin position="137"/>
        <end position="161"/>
    </location>
</feature>
<dbReference type="Pfam" id="PF00089">
    <property type="entry name" value="Trypsin"/>
    <property type="match status" value="1"/>
</dbReference>
<dbReference type="SUPFAM" id="SSF50494">
    <property type="entry name" value="Trypsin-like serine proteases"/>
    <property type="match status" value="1"/>
</dbReference>
<gene>
    <name evidence="5" type="ORF">SM757_16650</name>
</gene>
<dbReference type="InterPro" id="IPR009003">
    <property type="entry name" value="Peptidase_S1_PA"/>
</dbReference>
<name>A0ABU5IGE9_9BURK</name>
<protein>
    <submittedName>
        <fullName evidence="5">Trypsin-like serine protease</fullName>
        <ecNumber evidence="5">3.4.21.-</ecNumber>
    </submittedName>
</protein>
<keyword evidence="5" id="KW-0378">Hydrolase</keyword>
<dbReference type="EC" id="3.4.21.-" evidence="5"/>
<evidence type="ECO:0000313" key="5">
    <source>
        <dbReference type="EMBL" id="MDZ5458206.1"/>
    </source>
</evidence>
<feature type="chain" id="PRO_5047062271" evidence="3">
    <location>
        <begin position="34"/>
        <end position="409"/>
    </location>
</feature>
<dbReference type="InterPro" id="IPR050966">
    <property type="entry name" value="Glutamyl_endopeptidase"/>
</dbReference>
<evidence type="ECO:0000256" key="1">
    <source>
        <dbReference type="ARBA" id="ARBA00022729"/>
    </source>
</evidence>
<dbReference type="PANTHER" id="PTHR15462">
    <property type="entry name" value="SERINE PROTEASE"/>
    <property type="match status" value="1"/>
</dbReference>
<keyword evidence="6" id="KW-1185">Reference proteome</keyword>
<feature type="region of interest" description="Disordered" evidence="2">
    <location>
        <begin position="134"/>
        <end position="163"/>
    </location>
</feature>
<sequence length="409" mass="43560">MASLEGEAMKYIGICGRGALLAVAVVLPAMAQAAESNSATTTLVNPGAAEKSQFGAADKIYTPEEIRSAKPLEWAPAPNADPRYQSGNTFREEPPPVTEPPRTRRPGAPNANGEREAQKAFSDQWRMLYDMDRKNRSAPTPDSGAGSGSTGTSAGFSASGDDPVKDSIDFGTADTYTAYLGNYWLNQQQAYPWKVIGKLLIDGGGYCTAQSITGAPKNIIVTAAHCVYDVGRGFKSGWTFVPAERNGAAPYGQYRWASARVLNAWISGGGRRNDVAIIRLQNNPTTGRPVSYYTGWLGWRMNFPYVRNLHSIGYASNISTLYTSMCTAETYSASCEGTDVLVKGCNMTYGSSGGAWISNYKPYQVSGYVEGVVSGPSCTGSFGNTYVAPHFSSANLGVLCSAEGGCTTP</sequence>
<evidence type="ECO:0000313" key="6">
    <source>
        <dbReference type="Proteomes" id="UP001293718"/>
    </source>
</evidence>
<dbReference type="PANTHER" id="PTHR15462:SF8">
    <property type="entry name" value="SERINE PROTEASE"/>
    <property type="match status" value="1"/>
</dbReference>
<dbReference type="PROSITE" id="PS00134">
    <property type="entry name" value="TRYPSIN_HIS"/>
    <property type="match status" value="1"/>
</dbReference>
<accession>A0ABU5IGE9</accession>
<organism evidence="5 6">
    <name type="scientific">Azohydromonas lata</name>
    <dbReference type="NCBI Taxonomy" id="45677"/>
    <lineage>
        <taxon>Bacteria</taxon>
        <taxon>Pseudomonadati</taxon>
        <taxon>Pseudomonadota</taxon>
        <taxon>Betaproteobacteria</taxon>
        <taxon>Burkholderiales</taxon>
        <taxon>Sphaerotilaceae</taxon>
        <taxon>Azohydromonas</taxon>
    </lineage>
</organism>